<organism evidence="6 7">
    <name type="scientific">Desmophyllum pertusum</name>
    <dbReference type="NCBI Taxonomy" id="174260"/>
    <lineage>
        <taxon>Eukaryota</taxon>
        <taxon>Metazoa</taxon>
        <taxon>Cnidaria</taxon>
        <taxon>Anthozoa</taxon>
        <taxon>Hexacorallia</taxon>
        <taxon>Scleractinia</taxon>
        <taxon>Caryophylliina</taxon>
        <taxon>Caryophylliidae</taxon>
        <taxon>Desmophyllum</taxon>
    </lineage>
</organism>
<dbReference type="OrthoDB" id="5986516at2759"/>
<evidence type="ECO:0000256" key="3">
    <source>
        <dbReference type="ARBA" id="ARBA00022801"/>
    </source>
</evidence>
<dbReference type="InterPro" id="IPR003653">
    <property type="entry name" value="Peptidase_C48_C"/>
</dbReference>
<keyword evidence="2" id="KW-0645">Protease</keyword>
<evidence type="ECO:0000256" key="2">
    <source>
        <dbReference type="ARBA" id="ARBA00022670"/>
    </source>
</evidence>
<feature type="compositionally biased region" description="Polar residues" evidence="4">
    <location>
        <begin position="711"/>
        <end position="721"/>
    </location>
</feature>
<dbReference type="InterPro" id="IPR038765">
    <property type="entry name" value="Papain-like_cys_pep_sf"/>
</dbReference>
<feature type="compositionally biased region" description="Polar residues" evidence="4">
    <location>
        <begin position="645"/>
        <end position="662"/>
    </location>
</feature>
<dbReference type="EMBL" id="MU825505">
    <property type="protein sequence ID" value="KAJ7388306.1"/>
    <property type="molecule type" value="Genomic_DNA"/>
</dbReference>
<comment type="caution">
    <text evidence="6">The sequence shown here is derived from an EMBL/GenBank/DDBJ whole genome shotgun (WGS) entry which is preliminary data.</text>
</comment>
<dbReference type="GO" id="GO:0006508">
    <property type="term" value="P:proteolysis"/>
    <property type="evidence" value="ECO:0007669"/>
    <property type="project" value="UniProtKB-KW"/>
</dbReference>
<name>A0A9W9ZUX4_9CNID</name>
<dbReference type="Pfam" id="PF02902">
    <property type="entry name" value="Peptidase_C48"/>
    <property type="match status" value="1"/>
</dbReference>
<feature type="domain" description="Ubiquitin-like protease family profile" evidence="5">
    <location>
        <begin position="962"/>
        <end position="1050"/>
    </location>
</feature>
<feature type="region of interest" description="Disordered" evidence="4">
    <location>
        <begin position="596"/>
        <end position="725"/>
    </location>
</feature>
<comment type="similarity">
    <text evidence="1">Belongs to the peptidase C48 family.</text>
</comment>
<dbReference type="Proteomes" id="UP001163046">
    <property type="component" value="Unassembled WGS sequence"/>
</dbReference>
<dbReference type="AlphaFoldDB" id="A0A9W9ZUX4"/>
<sequence>MIFGIVKRTLGLCETPKPLKGRQVELRNVLLWLIREQRLHGLAEEEIEVNIKLDGRPFWGKDQVMVGLVPISSPFSSSQSCKAVFPLAIANCKETRRNLECLLTDLTAQKKHVQKHGMTVDGKDYTIKFTVTADYKALLLCTQRRDGQEVKLGGQGKGVEACLFCTAIRGCACKGVAPNETCAQCFLKAKGNIGKWKGVRDDLLIFMDVDVRDVNLCALHCELRNTEQLLLSLGLTAHRCGSLNECNSVLADYGPETMVKDRIIVKLKEGQDTDVNRHNIKIRSFSGNTEQAFVKNYEDIVESSLPVSKVYYKELIEGGVFVRDNGMDGLEEVPLAKTDLEGFLQDKQEYWQKYSKDIETNYSLAEKEETLEECAAKLEILRFKEVFSQWKEIASIMRHRVFSDGEDFEIDKYDIECKEWGFLCRELFGMGLGTGDYGHLTIEHSPMLMRRFKSMARYSNQGFEASHKVHRQLYAHCTNHDSSASESSNNYESLIHAVRVNVGLLNITNNSSEVRKKFFFRGCGWPVSKPKPKWSVADKTWITAVDRLMEMLFGGEFLRYEYDEKKVCCVIDEDAPDYEYDHDHWEMELLKRLVETPISPHHRGKRNTATNEPNKKKRSQPAQRCLFPTKKGVGSPNKRKRKRSTPVQSVQNSPTSSMTAQKPSERNAPTFEAKLENGKSKPTRKCLFPTKKAAARPNQLEREGITPMEPDQQSVTSSFTAQKPDPQALKQCISQTATRQELSAIRLPPVTTLRIQEKDVVPIRGKFQETDPFLARNRPSETTMEAARKIVDACQAKVVQGDTIQLNDHDDPSGVVIGNLGSFTTHGVRVLLSFCHLASMQREYNEEMSWLVSSPDRRSLDDSEIMRLRNFLQNSPHDPQRVVASCDGQNVDFKSISTLVGERYIDNFAINYCLKKTLILKNKGQQRSSILCLPSAAFIWLENGLVQPIKTIIMKDLKHPENLKFVLMPLHFPTVRHWGLICVDLEKSTVWFDDGLAVNPPENLCQLMGRLVELLQTIFSNVNSFNSKVSSQLSASHFRRMGIPQQTLDGKTAGGGSCGMGVILLARDIILGDLVPPNQFLWTFEESNYYRKKLMLFVITPLEKACLAF</sequence>
<evidence type="ECO:0000256" key="1">
    <source>
        <dbReference type="ARBA" id="ARBA00005234"/>
    </source>
</evidence>
<evidence type="ECO:0000259" key="5">
    <source>
        <dbReference type="Pfam" id="PF02902"/>
    </source>
</evidence>
<proteinExistence type="inferred from homology"/>
<accession>A0A9W9ZUX4</accession>
<keyword evidence="3" id="KW-0378">Hydrolase</keyword>
<evidence type="ECO:0000313" key="6">
    <source>
        <dbReference type="EMBL" id="KAJ7388306.1"/>
    </source>
</evidence>
<dbReference type="GO" id="GO:0008234">
    <property type="term" value="F:cysteine-type peptidase activity"/>
    <property type="evidence" value="ECO:0007669"/>
    <property type="project" value="InterPro"/>
</dbReference>
<keyword evidence="7" id="KW-1185">Reference proteome</keyword>
<evidence type="ECO:0000256" key="4">
    <source>
        <dbReference type="SAM" id="MobiDB-lite"/>
    </source>
</evidence>
<reference evidence="6" key="1">
    <citation type="submission" date="2023-01" db="EMBL/GenBank/DDBJ databases">
        <title>Genome assembly of the deep-sea coral Lophelia pertusa.</title>
        <authorList>
            <person name="Herrera S."/>
            <person name="Cordes E."/>
        </authorList>
    </citation>
    <scope>NUCLEOTIDE SEQUENCE</scope>
    <source>
        <strain evidence="6">USNM1676648</strain>
        <tissue evidence="6">Polyp</tissue>
    </source>
</reference>
<dbReference type="SUPFAM" id="SSF54001">
    <property type="entry name" value="Cysteine proteinases"/>
    <property type="match status" value="1"/>
</dbReference>
<protein>
    <recommendedName>
        <fullName evidence="5">Ubiquitin-like protease family profile domain-containing protein</fullName>
    </recommendedName>
</protein>
<dbReference type="Gene3D" id="3.40.395.10">
    <property type="entry name" value="Adenoviral Proteinase, Chain A"/>
    <property type="match status" value="1"/>
</dbReference>
<gene>
    <name evidence="6" type="ORF">OS493_038642</name>
</gene>
<evidence type="ECO:0000313" key="7">
    <source>
        <dbReference type="Proteomes" id="UP001163046"/>
    </source>
</evidence>